<feature type="region of interest" description="Disordered" evidence="1">
    <location>
        <begin position="163"/>
        <end position="183"/>
    </location>
</feature>
<dbReference type="Proteomes" id="UP000694551">
    <property type="component" value="Unplaced"/>
</dbReference>
<reference evidence="2" key="2">
    <citation type="submission" date="2025-09" db="UniProtKB">
        <authorList>
            <consortium name="Ensembl"/>
        </authorList>
    </citation>
    <scope>IDENTIFICATION</scope>
</reference>
<organism evidence="2 3">
    <name type="scientific">Strix occidentalis caurina</name>
    <name type="common">northern spotted owl</name>
    <dbReference type="NCBI Taxonomy" id="311401"/>
    <lineage>
        <taxon>Eukaryota</taxon>
        <taxon>Metazoa</taxon>
        <taxon>Chordata</taxon>
        <taxon>Craniata</taxon>
        <taxon>Vertebrata</taxon>
        <taxon>Euteleostomi</taxon>
        <taxon>Archelosauria</taxon>
        <taxon>Archosauria</taxon>
        <taxon>Dinosauria</taxon>
        <taxon>Saurischia</taxon>
        <taxon>Theropoda</taxon>
        <taxon>Coelurosauria</taxon>
        <taxon>Aves</taxon>
        <taxon>Neognathae</taxon>
        <taxon>Neoaves</taxon>
        <taxon>Telluraves</taxon>
        <taxon>Strigiformes</taxon>
        <taxon>Strigidae</taxon>
        <taxon>Strix</taxon>
    </lineage>
</organism>
<dbReference type="Ensembl" id="ENSSOCT00000005095.1">
    <property type="protein sequence ID" value="ENSSOCP00000004948.1"/>
    <property type="gene ID" value="ENSSOCG00000003827.1"/>
</dbReference>
<keyword evidence="3" id="KW-1185">Reference proteome</keyword>
<dbReference type="AlphaFoldDB" id="A0A8D0ERY4"/>
<protein>
    <submittedName>
        <fullName evidence="2">Uncharacterized protein</fullName>
    </submittedName>
</protein>
<sequence length="225" mass="24861">QAAPSSPFLASKEQFHAYLRARGEPGGQVGGEEEEVEEKKDDVGSCQSEPPAKRVRSEDLGQDGESREDAGAEEKEPTERKRARGQNKSRPCMKPNHYEQSRLTWLRSRLTWGAAACSLKPSARTTSPKTSSTSCARGSLASGRLMSISVVWPSPMVIAGREAKPQGTLQRSERCPTAQPPRRAWETAPGVLCYRSREKIPNQTPCRVLASQVARRLPPPKQWVR</sequence>
<reference evidence="2" key="1">
    <citation type="submission" date="2025-08" db="UniProtKB">
        <authorList>
            <consortium name="Ensembl"/>
        </authorList>
    </citation>
    <scope>IDENTIFICATION</scope>
</reference>
<name>A0A8D0ERY4_STROC</name>
<evidence type="ECO:0000313" key="2">
    <source>
        <dbReference type="Ensembl" id="ENSSOCP00000004948.1"/>
    </source>
</evidence>
<feature type="compositionally biased region" description="Basic and acidic residues" evidence="1">
    <location>
        <begin position="51"/>
        <end position="80"/>
    </location>
</feature>
<feature type="region of interest" description="Disordered" evidence="1">
    <location>
        <begin position="22"/>
        <end position="98"/>
    </location>
</feature>
<proteinExistence type="predicted"/>
<evidence type="ECO:0000256" key="1">
    <source>
        <dbReference type="SAM" id="MobiDB-lite"/>
    </source>
</evidence>
<accession>A0A8D0ERY4</accession>
<evidence type="ECO:0000313" key="3">
    <source>
        <dbReference type="Proteomes" id="UP000694551"/>
    </source>
</evidence>